<dbReference type="GO" id="GO:0010181">
    <property type="term" value="F:FMN binding"/>
    <property type="evidence" value="ECO:0007669"/>
    <property type="project" value="InterPro"/>
</dbReference>
<reference evidence="4" key="2">
    <citation type="journal article" date="2023" name="IMA Fungus">
        <title>Comparative genomic study of the Penicillium genus elucidates a diverse pangenome and 15 lateral gene transfer events.</title>
        <authorList>
            <person name="Petersen C."/>
            <person name="Sorensen T."/>
            <person name="Nielsen M.R."/>
            <person name="Sondergaard T.E."/>
            <person name="Sorensen J.L."/>
            <person name="Fitzpatrick D.A."/>
            <person name="Frisvad J.C."/>
            <person name="Nielsen K.L."/>
        </authorList>
    </citation>
    <scope>NUCLEOTIDE SEQUENCE</scope>
    <source>
        <strain evidence="4">IBT 30069</strain>
    </source>
</reference>
<dbReference type="InterPro" id="IPR005025">
    <property type="entry name" value="FMN_Rdtase-like_dom"/>
</dbReference>
<name>A0A9W9FTL7_9EURO</name>
<organism evidence="4 5">
    <name type="scientific">Penicillium angulare</name>
    <dbReference type="NCBI Taxonomy" id="116970"/>
    <lineage>
        <taxon>Eukaryota</taxon>
        <taxon>Fungi</taxon>
        <taxon>Dikarya</taxon>
        <taxon>Ascomycota</taxon>
        <taxon>Pezizomycotina</taxon>
        <taxon>Eurotiomycetes</taxon>
        <taxon>Eurotiomycetidae</taxon>
        <taxon>Eurotiales</taxon>
        <taxon>Aspergillaceae</taxon>
        <taxon>Penicillium</taxon>
    </lineage>
</organism>
<dbReference type="InterPro" id="IPR029039">
    <property type="entry name" value="Flavoprotein-like_sf"/>
</dbReference>
<evidence type="ECO:0000259" key="3">
    <source>
        <dbReference type="PROSITE" id="PS50902"/>
    </source>
</evidence>
<comment type="similarity">
    <text evidence="1">Belongs to the WrbA family.</text>
</comment>
<protein>
    <submittedName>
        <fullName evidence="4">Minor allergen Alt a 7</fullName>
    </submittedName>
</protein>
<feature type="domain" description="Flavodoxin-like" evidence="3">
    <location>
        <begin position="5"/>
        <end position="193"/>
    </location>
</feature>
<comment type="caution">
    <text evidence="4">The sequence shown here is derived from an EMBL/GenBank/DDBJ whole genome shotgun (WGS) entry which is preliminary data.</text>
</comment>
<reference evidence="4" key="1">
    <citation type="submission" date="2022-11" db="EMBL/GenBank/DDBJ databases">
        <authorList>
            <person name="Petersen C."/>
        </authorList>
    </citation>
    <scope>NUCLEOTIDE SEQUENCE</scope>
    <source>
        <strain evidence="4">IBT 30069</strain>
    </source>
</reference>
<evidence type="ECO:0000256" key="2">
    <source>
        <dbReference type="SAM" id="MobiDB-lite"/>
    </source>
</evidence>
<dbReference type="EMBL" id="JAPQKH010000003">
    <property type="protein sequence ID" value="KAJ5106221.1"/>
    <property type="molecule type" value="Genomic_DNA"/>
</dbReference>
<dbReference type="PANTHER" id="PTHR30546">
    <property type="entry name" value="FLAVODOXIN-RELATED PROTEIN WRBA-RELATED"/>
    <property type="match status" value="1"/>
</dbReference>
<evidence type="ECO:0000313" key="5">
    <source>
        <dbReference type="Proteomes" id="UP001149165"/>
    </source>
</evidence>
<dbReference type="Proteomes" id="UP001149165">
    <property type="component" value="Unassembled WGS sequence"/>
</dbReference>
<dbReference type="InterPro" id="IPR010089">
    <property type="entry name" value="Flavoprotein_WrbA-like"/>
</dbReference>
<gene>
    <name evidence="4" type="ORF">N7456_002896</name>
</gene>
<dbReference type="GO" id="GO:0003955">
    <property type="term" value="F:NAD(P)H dehydrogenase (quinone) activity"/>
    <property type="evidence" value="ECO:0007669"/>
    <property type="project" value="InterPro"/>
</dbReference>
<dbReference type="GO" id="GO:0016020">
    <property type="term" value="C:membrane"/>
    <property type="evidence" value="ECO:0007669"/>
    <property type="project" value="TreeGrafter"/>
</dbReference>
<dbReference type="OrthoDB" id="504689at2759"/>
<evidence type="ECO:0000256" key="1">
    <source>
        <dbReference type="ARBA" id="ARBA00006961"/>
    </source>
</evidence>
<dbReference type="NCBIfam" id="TIGR01755">
    <property type="entry name" value="flav_wrbA"/>
    <property type="match status" value="1"/>
</dbReference>
<dbReference type="PANTHER" id="PTHR30546:SF23">
    <property type="entry name" value="FLAVOPROTEIN-LIKE PROTEIN YCP4-RELATED"/>
    <property type="match status" value="1"/>
</dbReference>
<dbReference type="AlphaFoldDB" id="A0A9W9FTL7"/>
<dbReference type="Pfam" id="PF03358">
    <property type="entry name" value="FMN_red"/>
    <property type="match status" value="1"/>
</dbReference>
<accession>A0A9W9FTL7</accession>
<feature type="compositionally biased region" description="Low complexity" evidence="2">
    <location>
        <begin position="210"/>
        <end position="219"/>
    </location>
</feature>
<dbReference type="SUPFAM" id="SSF52218">
    <property type="entry name" value="Flavoproteins"/>
    <property type="match status" value="1"/>
</dbReference>
<feature type="region of interest" description="Disordered" evidence="2">
    <location>
        <begin position="199"/>
        <end position="252"/>
    </location>
</feature>
<dbReference type="Gene3D" id="3.40.50.360">
    <property type="match status" value="1"/>
</dbReference>
<evidence type="ECO:0000313" key="4">
    <source>
        <dbReference type="EMBL" id="KAJ5106221.1"/>
    </source>
</evidence>
<dbReference type="PROSITE" id="PS50902">
    <property type="entry name" value="FLAVODOXIN_LIKE"/>
    <property type="match status" value="1"/>
</dbReference>
<dbReference type="NCBIfam" id="NF002999">
    <property type="entry name" value="PRK03767.1"/>
    <property type="match status" value="1"/>
</dbReference>
<keyword evidence="5" id="KW-1185">Reference proteome</keyword>
<sequence length="252" mass="26663">MAPKVAIVFYSLYGHIQKLAEAEQKGIEAAGGKADIYQIGETLPEEVLTKMHAPPKSSYPVAQPNDLLQYDAVLFGIPTRYGNFPAQWKTFWDASGSIWATGGYHGKHAGVFISTGTLGGGQESTAISTMSTLVHHGFVYVPLGYKNAFGQLSNLTEIHGGSPWGAGTFAGADGSRQPSALELETAEIQGKSFYETVAKSTHGESKPEIATPTAGAATKTTEEPAQQETAQPAKKEKSSEGPCGLPKKCAIM</sequence>
<dbReference type="FunFam" id="3.40.50.360:FF:000001">
    <property type="entry name" value="NAD(P)H dehydrogenase (Quinone) FQR1-like"/>
    <property type="match status" value="1"/>
</dbReference>
<proteinExistence type="inferred from homology"/>
<dbReference type="InterPro" id="IPR008254">
    <property type="entry name" value="Flavodoxin/NO_synth"/>
</dbReference>